<keyword evidence="5" id="KW-1185">Reference proteome</keyword>
<dbReference type="EMBL" id="FOYZ01000003">
    <property type="protein sequence ID" value="SFR67965.1"/>
    <property type="molecule type" value="Genomic_DNA"/>
</dbReference>
<accession>A0A1I6IMJ7</accession>
<dbReference type="GO" id="GO:0004810">
    <property type="term" value="F:CCA tRNA nucleotidyltransferase activity"/>
    <property type="evidence" value="ECO:0007669"/>
    <property type="project" value="InterPro"/>
</dbReference>
<keyword evidence="1" id="KW-0547">Nucleotide-binding</keyword>
<dbReference type="STRING" id="37658.SAMN05661086_00910"/>
<keyword evidence="2" id="KW-0067">ATP-binding</keyword>
<dbReference type="GO" id="GO:0005524">
    <property type="term" value="F:ATP binding"/>
    <property type="evidence" value="ECO:0007669"/>
    <property type="project" value="UniProtKB-KW"/>
</dbReference>
<sequence>MKTNDAIVLFSGGIDCSLAACILSEQQYKVHLVHYINGTSISNSLYQIRYNELKCVLGDDMISLTELKIPGLFRKLSLSNIEQDFKKYENNMICLGCRMGMHVETIVYALKNNIQTVADGSIHYQSHFPEQSSAALHLFKQLYKKYGIDFINPVLDIKEKENVKYRLLDYGISIQSMEDTCLFSNTFSKSCDENIKAFIAERLDFCYDYIERKSKFAYAFPKNERISNF</sequence>
<reference evidence="4 5" key="1">
    <citation type="submission" date="2016-10" db="EMBL/GenBank/DDBJ databases">
        <authorList>
            <person name="de Groot N.N."/>
        </authorList>
    </citation>
    <scope>NUCLEOTIDE SEQUENCE [LARGE SCALE GENOMIC DNA]</scope>
    <source>
        <strain evidence="4 5">743A</strain>
    </source>
</reference>
<dbReference type="Proteomes" id="UP000199659">
    <property type="component" value="Unassembled WGS sequence"/>
</dbReference>
<feature type="domain" description="Thil AANH" evidence="3">
    <location>
        <begin position="4"/>
        <end position="181"/>
    </location>
</feature>
<gene>
    <name evidence="4" type="ORF">SAMN05661086_00910</name>
</gene>
<dbReference type="InterPro" id="IPR020536">
    <property type="entry name" value="ThiI_AANH"/>
</dbReference>
<dbReference type="CDD" id="cd01986">
    <property type="entry name" value="AANH-like"/>
    <property type="match status" value="1"/>
</dbReference>
<dbReference type="InterPro" id="IPR014729">
    <property type="entry name" value="Rossmann-like_a/b/a_fold"/>
</dbReference>
<proteinExistence type="predicted"/>
<dbReference type="AlphaFoldDB" id="A0A1I6IMJ7"/>
<dbReference type="SUPFAM" id="SSF52402">
    <property type="entry name" value="Adenine nucleotide alpha hydrolases-like"/>
    <property type="match status" value="1"/>
</dbReference>
<dbReference type="Pfam" id="PF02568">
    <property type="entry name" value="ThiI"/>
    <property type="match status" value="1"/>
</dbReference>
<dbReference type="OrthoDB" id="5180851at2"/>
<evidence type="ECO:0000313" key="4">
    <source>
        <dbReference type="EMBL" id="SFR67965.1"/>
    </source>
</evidence>
<organism evidence="4 5">
    <name type="scientific">Anaeromicropila populeti</name>
    <dbReference type="NCBI Taxonomy" id="37658"/>
    <lineage>
        <taxon>Bacteria</taxon>
        <taxon>Bacillati</taxon>
        <taxon>Bacillota</taxon>
        <taxon>Clostridia</taxon>
        <taxon>Lachnospirales</taxon>
        <taxon>Lachnospiraceae</taxon>
        <taxon>Anaeromicropila</taxon>
    </lineage>
</organism>
<evidence type="ECO:0000313" key="5">
    <source>
        <dbReference type="Proteomes" id="UP000199659"/>
    </source>
</evidence>
<evidence type="ECO:0000256" key="1">
    <source>
        <dbReference type="ARBA" id="ARBA00022741"/>
    </source>
</evidence>
<evidence type="ECO:0000256" key="2">
    <source>
        <dbReference type="ARBA" id="ARBA00022840"/>
    </source>
</evidence>
<evidence type="ECO:0000259" key="3">
    <source>
        <dbReference type="Pfam" id="PF02568"/>
    </source>
</evidence>
<name>A0A1I6IMJ7_9FIRM</name>
<protein>
    <submittedName>
        <fullName evidence="4">Thiamine biosynthesis protein (ThiI)</fullName>
    </submittedName>
</protein>
<dbReference type="Gene3D" id="3.40.50.620">
    <property type="entry name" value="HUPs"/>
    <property type="match status" value="1"/>
</dbReference>
<dbReference type="RefSeq" id="WP_092559519.1">
    <property type="nucleotide sequence ID" value="NZ_FOYZ01000003.1"/>
</dbReference>